<sequence>MNFITFMWDLWLGPKIKIKNSCVIIFTTINIILLRKKKPSGPLLGQCGSIKGTALADLIKIQRQGH</sequence>
<evidence type="ECO:0000313" key="2">
    <source>
        <dbReference type="Proteomes" id="UP000326759"/>
    </source>
</evidence>
<dbReference type="Proteomes" id="UP000326759">
    <property type="component" value="Unassembled WGS sequence"/>
</dbReference>
<dbReference type="AlphaFoldDB" id="A0A5N5TBZ9"/>
<name>A0A5N5TBZ9_9CRUS</name>
<comment type="caution">
    <text evidence="1">The sequence shown here is derived from an EMBL/GenBank/DDBJ whole genome shotgun (WGS) entry which is preliminary data.</text>
</comment>
<proteinExistence type="predicted"/>
<accession>A0A5N5TBZ9</accession>
<organism evidence="1 2">
    <name type="scientific">Armadillidium nasatum</name>
    <dbReference type="NCBI Taxonomy" id="96803"/>
    <lineage>
        <taxon>Eukaryota</taxon>
        <taxon>Metazoa</taxon>
        <taxon>Ecdysozoa</taxon>
        <taxon>Arthropoda</taxon>
        <taxon>Crustacea</taxon>
        <taxon>Multicrustacea</taxon>
        <taxon>Malacostraca</taxon>
        <taxon>Eumalacostraca</taxon>
        <taxon>Peracarida</taxon>
        <taxon>Isopoda</taxon>
        <taxon>Oniscidea</taxon>
        <taxon>Crinocheta</taxon>
        <taxon>Armadillidiidae</taxon>
        <taxon>Armadillidium</taxon>
    </lineage>
</organism>
<reference evidence="1 2" key="1">
    <citation type="journal article" date="2019" name="PLoS Biol.">
        <title>Sex chromosomes control vertical transmission of feminizing Wolbachia symbionts in an isopod.</title>
        <authorList>
            <person name="Becking T."/>
            <person name="Chebbi M.A."/>
            <person name="Giraud I."/>
            <person name="Moumen B."/>
            <person name="Laverre T."/>
            <person name="Caubet Y."/>
            <person name="Peccoud J."/>
            <person name="Gilbert C."/>
            <person name="Cordaux R."/>
        </authorList>
    </citation>
    <scope>NUCLEOTIDE SEQUENCE [LARGE SCALE GENOMIC DNA]</scope>
    <source>
        <strain evidence="1">ANa2</strain>
        <tissue evidence="1">Whole body excluding digestive tract and cuticle</tissue>
    </source>
</reference>
<keyword evidence="2" id="KW-1185">Reference proteome</keyword>
<protein>
    <submittedName>
        <fullName evidence="1">Uncharacterized protein</fullName>
    </submittedName>
</protein>
<gene>
    <name evidence="1" type="ORF">Anas_04134</name>
</gene>
<evidence type="ECO:0000313" key="1">
    <source>
        <dbReference type="EMBL" id="KAB7502635.1"/>
    </source>
</evidence>
<dbReference type="EMBL" id="SEYY01007087">
    <property type="protein sequence ID" value="KAB7502635.1"/>
    <property type="molecule type" value="Genomic_DNA"/>
</dbReference>